<name>A0ABR8L129_9ACTN</name>
<dbReference type="PANTHER" id="PTHR20861:SF6">
    <property type="entry name" value="BETA-RIBOFURANOSYLPHENOL 5'-PHOSPHATE SYNTHASE"/>
    <property type="match status" value="1"/>
</dbReference>
<dbReference type="InterPro" id="IPR004422">
    <property type="entry name" value="RFAP_synthase"/>
</dbReference>
<dbReference type="Pfam" id="PF08544">
    <property type="entry name" value="GHMP_kinases_C"/>
    <property type="match status" value="1"/>
</dbReference>
<evidence type="ECO:0000259" key="2">
    <source>
        <dbReference type="Pfam" id="PF08544"/>
    </source>
</evidence>
<evidence type="ECO:0000256" key="1">
    <source>
        <dbReference type="ARBA" id="ARBA00022679"/>
    </source>
</evidence>
<dbReference type="InterPro" id="IPR020568">
    <property type="entry name" value="Ribosomal_Su5_D2-typ_SF"/>
</dbReference>
<dbReference type="SUPFAM" id="SSF54211">
    <property type="entry name" value="Ribosomal protein S5 domain 2-like"/>
    <property type="match status" value="1"/>
</dbReference>
<dbReference type="EMBL" id="JACXRZ010000007">
    <property type="protein sequence ID" value="MBD3143936.1"/>
    <property type="molecule type" value="Genomic_DNA"/>
</dbReference>
<evidence type="ECO:0000313" key="4">
    <source>
        <dbReference type="Proteomes" id="UP000653231"/>
    </source>
</evidence>
<accession>A0ABR8L129</accession>
<dbReference type="Gene3D" id="3.30.70.890">
    <property type="entry name" value="GHMP kinase, C-terminal domain"/>
    <property type="match status" value="1"/>
</dbReference>
<proteinExistence type="predicted"/>
<comment type="caution">
    <text evidence="3">The sequence shown here is derived from an EMBL/GenBank/DDBJ whole genome shotgun (WGS) entry which is preliminary data.</text>
</comment>
<reference evidence="3 4" key="1">
    <citation type="submission" date="2020-09" db="EMBL/GenBank/DDBJ databases">
        <title>Actinomycete isolated from the Camponotus japonicus Mayr.</title>
        <authorList>
            <person name="Gong X."/>
        </authorList>
    </citation>
    <scope>NUCLEOTIDE SEQUENCE [LARGE SCALE GENOMIC DNA]</scope>
    <source>
        <strain evidence="3 4">2C-HV3</strain>
    </source>
</reference>
<dbReference type="PIRSF" id="PIRSF004884">
    <property type="entry name" value="Sugar_kin_arch"/>
    <property type="match status" value="1"/>
</dbReference>
<dbReference type="NCBIfam" id="TIGR00144">
    <property type="entry name" value="beta_RFAP_syn"/>
    <property type="match status" value="1"/>
</dbReference>
<keyword evidence="1" id="KW-0808">Transferase</keyword>
<gene>
    <name evidence="3" type="ORF">IEQ31_12180</name>
</gene>
<feature type="domain" description="GHMP kinase C-terminal" evidence="2">
    <location>
        <begin position="206"/>
        <end position="281"/>
    </location>
</feature>
<dbReference type="InterPro" id="IPR036554">
    <property type="entry name" value="GHMP_kinase_C_sf"/>
</dbReference>
<protein>
    <recommendedName>
        <fullName evidence="2">GHMP kinase C-terminal domain-containing protein</fullName>
    </recommendedName>
</protein>
<dbReference type="PANTHER" id="PTHR20861">
    <property type="entry name" value="HOMOSERINE/4-DIPHOSPHOCYTIDYL-2-C-METHYL-D-ERYTHRITOL KINASE"/>
    <property type="match status" value="1"/>
</dbReference>
<dbReference type="Proteomes" id="UP000653231">
    <property type="component" value="Unassembled WGS sequence"/>
</dbReference>
<dbReference type="InterPro" id="IPR013750">
    <property type="entry name" value="GHMP_kinase_C_dom"/>
</dbReference>
<keyword evidence="4" id="KW-1185">Reference proteome</keyword>
<evidence type="ECO:0000313" key="3">
    <source>
        <dbReference type="EMBL" id="MBD3143936.1"/>
    </source>
</evidence>
<dbReference type="SUPFAM" id="SSF55060">
    <property type="entry name" value="GHMP Kinase, C-terminal domain"/>
    <property type="match status" value="1"/>
</dbReference>
<sequence length="301" mass="32110">MARNSRRAYGGVGLAMWHSKVVVTATGVEDGRLEVTGGEPTLRSFVKSRLKESGLAGISMEIVEHPTCHVGLGSKTATLLACGEAALLALGRDHGDQELLKVAGRGGASGIGVNTYFAGGLIGDSGHGMSPGMDLMPSSRRRVDGTPSIVFRVEWPAEWYVSLVRPTRGCGLHDSEEAQFFSANTPVPRSECAQVAMALFFELPSAVMEGDFEGVIHALRRSRQVGFKSREMRTRPEVSRILAAWDESGEVAATMSSFGPSIVLVSRSLDAAQEACAQLPGNWIFSTGDAANRGRMVELSE</sequence>
<organism evidence="3 4">
    <name type="scientific">Microbispora bryophytorum subsp. camponoti</name>
    <dbReference type="NCBI Taxonomy" id="1677852"/>
    <lineage>
        <taxon>Bacteria</taxon>
        <taxon>Bacillati</taxon>
        <taxon>Actinomycetota</taxon>
        <taxon>Actinomycetes</taxon>
        <taxon>Streptosporangiales</taxon>
        <taxon>Streptosporangiaceae</taxon>
        <taxon>Microbispora</taxon>
    </lineage>
</organism>